<evidence type="ECO:0000259" key="4">
    <source>
        <dbReference type="PROSITE" id="PS50112"/>
    </source>
</evidence>
<dbReference type="RefSeq" id="WP_149568496.1">
    <property type="nucleotide sequence ID" value="NZ_CP035807.1"/>
</dbReference>
<comment type="catalytic activity">
    <reaction evidence="2">
        <text>2 GTP = 3',3'-c-di-GMP + 2 diphosphate</text>
        <dbReference type="Rhea" id="RHEA:24898"/>
        <dbReference type="ChEBI" id="CHEBI:33019"/>
        <dbReference type="ChEBI" id="CHEBI:37565"/>
        <dbReference type="ChEBI" id="CHEBI:58805"/>
        <dbReference type="EC" id="2.7.7.65"/>
    </reaction>
</comment>
<keyword evidence="3" id="KW-0812">Transmembrane</keyword>
<keyword evidence="7" id="KW-1185">Reference proteome</keyword>
<dbReference type="PROSITE" id="PS50887">
    <property type="entry name" value="GGDEF"/>
    <property type="match status" value="1"/>
</dbReference>
<dbReference type="Gene3D" id="3.30.70.270">
    <property type="match status" value="1"/>
</dbReference>
<dbReference type="Gene3D" id="3.30.450.20">
    <property type="entry name" value="PAS domain"/>
    <property type="match status" value="1"/>
</dbReference>
<dbReference type="CDD" id="cd01949">
    <property type="entry name" value="GGDEF"/>
    <property type="match status" value="1"/>
</dbReference>
<accession>A0A5C1QD38</accession>
<dbReference type="InterPro" id="IPR035965">
    <property type="entry name" value="PAS-like_dom_sf"/>
</dbReference>
<dbReference type="InterPro" id="IPR043128">
    <property type="entry name" value="Rev_trsase/Diguanyl_cyclase"/>
</dbReference>
<dbReference type="GO" id="GO:0005886">
    <property type="term" value="C:plasma membrane"/>
    <property type="evidence" value="ECO:0007669"/>
    <property type="project" value="TreeGrafter"/>
</dbReference>
<keyword evidence="3" id="KW-1133">Transmembrane helix</keyword>
<reference evidence="6 7" key="2">
    <citation type="submission" date="2019-09" db="EMBL/GenBank/DDBJ databases">
        <title>Complete Genome Sequence and Methylome Analysis of free living Spirochaetas.</title>
        <authorList>
            <person name="Leshcheva N."/>
            <person name="Mikheeva N."/>
        </authorList>
    </citation>
    <scope>NUCLEOTIDE SEQUENCE [LARGE SCALE GENOMIC DNA]</scope>
    <source>
        <strain evidence="6 7">P</strain>
    </source>
</reference>
<dbReference type="Pfam" id="PF08447">
    <property type="entry name" value="PAS_3"/>
    <property type="match status" value="1"/>
</dbReference>
<dbReference type="EC" id="2.7.7.65" evidence="1"/>
<organism evidence="6 7">
    <name type="scientific">Thiospirochaeta perfilievii</name>
    <dbReference type="NCBI Taxonomy" id="252967"/>
    <lineage>
        <taxon>Bacteria</taxon>
        <taxon>Pseudomonadati</taxon>
        <taxon>Spirochaetota</taxon>
        <taxon>Spirochaetia</taxon>
        <taxon>Spirochaetales</taxon>
        <taxon>Spirochaetaceae</taxon>
        <taxon>Thiospirochaeta</taxon>
    </lineage>
</organism>
<evidence type="ECO:0000313" key="7">
    <source>
        <dbReference type="Proteomes" id="UP000323824"/>
    </source>
</evidence>
<dbReference type="NCBIfam" id="TIGR00254">
    <property type="entry name" value="GGDEF"/>
    <property type="match status" value="1"/>
</dbReference>
<dbReference type="AlphaFoldDB" id="A0A5C1QD38"/>
<dbReference type="SUPFAM" id="SSF55073">
    <property type="entry name" value="Nucleotide cyclase"/>
    <property type="match status" value="1"/>
</dbReference>
<evidence type="ECO:0000256" key="3">
    <source>
        <dbReference type="SAM" id="Phobius"/>
    </source>
</evidence>
<dbReference type="SUPFAM" id="SSF55785">
    <property type="entry name" value="PYP-like sensor domain (PAS domain)"/>
    <property type="match status" value="1"/>
</dbReference>
<dbReference type="GO" id="GO:0043709">
    <property type="term" value="P:cell adhesion involved in single-species biofilm formation"/>
    <property type="evidence" value="ECO:0007669"/>
    <property type="project" value="TreeGrafter"/>
</dbReference>
<sequence>MRIKKIFIAILLLPLTMLSSKDKNILLLHSYSSNYSWTKNIEQGVMDRLESSNISIDIKIENLDIINNKDKQFKLLYDLYSLKYPNNMFDIIITADNDALDFVKMYRDKIWGPVPTIFCGVNGYNKEILDGITNISGIVESEDIEDTIDIILQHNPQLESILFWSMNHKIAINNVKLAEDYIKTKSAKIKVIKLKGDDLYESINRFSYLTQRDAILLFSSLRDDFGHIIPAKKVGTLISNMSFAPVYALHDIYLNTGVIGGKVVSGYHQGEEAANFLIKLLNGRDITTLPIMTNSPNRYIFDETALYKSNIEKSLNPKDSIYVNPRPSFYRQHTYEIRFFSIFILTLASIILFSILYRLKKQRIRETHLLIQRSAIFDLSSNLFCIATPDGRVIQLNKSWMDVLGWNNEELLNEPLLKYIHPDDKELLSKEMKKIKKGYTLENFQSRYLCKNGGHKWLSWNSFTSPGDKDIVVSARDITQEKIHSEELERLATQDELTSIHNRRNILNIFSKELSRAQRFNLHLGIFMIDIDHFKDINDRYGHQKGDEILKKVTNYFLETLRDIDSIGRYGGDEFIVILPESNKDATIKVAQRMRKYVQDKFLKKDIQVTISIGCTILNPKNDNPGDLIEIADKALYNSKNSGRNRVSFK</sequence>
<dbReference type="GO" id="GO:0052621">
    <property type="term" value="F:diguanylate cyclase activity"/>
    <property type="evidence" value="ECO:0007669"/>
    <property type="project" value="UniProtKB-EC"/>
</dbReference>
<dbReference type="PANTHER" id="PTHR45138:SF9">
    <property type="entry name" value="DIGUANYLATE CYCLASE DGCM-RELATED"/>
    <property type="match status" value="1"/>
</dbReference>
<evidence type="ECO:0000256" key="1">
    <source>
        <dbReference type="ARBA" id="ARBA00012528"/>
    </source>
</evidence>
<dbReference type="InterPro" id="IPR013655">
    <property type="entry name" value="PAS_fold_3"/>
</dbReference>
<dbReference type="GO" id="GO:1902201">
    <property type="term" value="P:negative regulation of bacterial-type flagellum-dependent cell motility"/>
    <property type="evidence" value="ECO:0007669"/>
    <property type="project" value="TreeGrafter"/>
</dbReference>
<dbReference type="PROSITE" id="PS50112">
    <property type="entry name" value="PAS"/>
    <property type="match status" value="1"/>
</dbReference>
<name>A0A5C1QD38_9SPIO</name>
<keyword evidence="3" id="KW-0472">Membrane</keyword>
<dbReference type="InterPro" id="IPR007487">
    <property type="entry name" value="ABC_transpt-TYRBP-like"/>
</dbReference>
<feature type="domain" description="PAS" evidence="4">
    <location>
        <begin position="390"/>
        <end position="439"/>
    </location>
</feature>
<dbReference type="Proteomes" id="UP000323824">
    <property type="component" value="Chromosome"/>
</dbReference>
<dbReference type="PANTHER" id="PTHR45138">
    <property type="entry name" value="REGULATORY COMPONENTS OF SENSORY TRANSDUCTION SYSTEM"/>
    <property type="match status" value="1"/>
</dbReference>
<dbReference type="OrthoDB" id="9759607at2"/>
<protein>
    <recommendedName>
        <fullName evidence="1">diguanylate cyclase</fullName>
        <ecNumber evidence="1">2.7.7.65</ecNumber>
    </recommendedName>
</protein>
<gene>
    <name evidence="6" type="ORF">EW093_11215</name>
</gene>
<dbReference type="FunFam" id="3.30.70.270:FF:000001">
    <property type="entry name" value="Diguanylate cyclase domain protein"/>
    <property type="match status" value="1"/>
</dbReference>
<dbReference type="InterPro" id="IPR000160">
    <property type="entry name" value="GGDEF_dom"/>
</dbReference>
<dbReference type="InterPro" id="IPR000014">
    <property type="entry name" value="PAS"/>
</dbReference>
<feature type="domain" description="GGDEF" evidence="5">
    <location>
        <begin position="522"/>
        <end position="650"/>
    </location>
</feature>
<dbReference type="NCBIfam" id="TIGR00229">
    <property type="entry name" value="sensory_box"/>
    <property type="match status" value="1"/>
</dbReference>
<dbReference type="KEGG" id="sper:EW093_11215"/>
<evidence type="ECO:0000259" key="5">
    <source>
        <dbReference type="PROSITE" id="PS50887"/>
    </source>
</evidence>
<dbReference type="SMART" id="SM00267">
    <property type="entry name" value="GGDEF"/>
    <property type="match status" value="1"/>
</dbReference>
<dbReference type="Pfam" id="PF04392">
    <property type="entry name" value="ABC_sub_bind"/>
    <property type="match status" value="1"/>
</dbReference>
<dbReference type="InterPro" id="IPR029787">
    <property type="entry name" value="Nucleotide_cyclase"/>
</dbReference>
<evidence type="ECO:0000256" key="2">
    <source>
        <dbReference type="ARBA" id="ARBA00034247"/>
    </source>
</evidence>
<dbReference type="SMART" id="SM00091">
    <property type="entry name" value="PAS"/>
    <property type="match status" value="1"/>
</dbReference>
<proteinExistence type="predicted"/>
<dbReference type="EMBL" id="CP035807">
    <property type="protein sequence ID" value="QEN05258.1"/>
    <property type="molecule type" value="Genomic_DNA"/>
</dbReference>
<evidence type="ECO:0000313" key="6">
    <source>
        <dbReference type="EMBL" id="QEN05258.1"/>
    </source>
</evidence>
<dbReference type="CDD" id="cd00130">
    <property type="entry name" value="PAS"/>
    <property type="match status" value="1"/>
</dbReference>
<dbReference type="Pfam" id="PF00990">
    <property type="entry name" value="GGDEF"/>
    <property type="match status" value="1"/>
</dbReference>
<dbReference type="Gene3D" id="3.40.50.2300">
    <property type="match status" value="2"/>
</dbReference>
<feature type="transmembrane region" description="Helical" evidence="3">
    <location>
        <begin position="337"/>
        <end position="357"/>
    </location>
</feature>
<dbReference type="InterPro" id="IPR050469">
    <property type="entry name" value="Diguanylate_Cyclase"/>
</dbReference>
<reference evidence="6 7" key="1">
    <citation type="submission" date="2019-02" db="EMBL/GenBank/DDBJ databases">
        <authorList>
            <person name="Fomenkov A."/>
            <person name="Dubinina G."/>
            <person name="Grabovich M."/>
            <person name="Vincze T."/>
            <person name="Roberts R.J."/>
        </authorList>
    </citation>
    <scope>NUCLEOTIDE SEQUENCE [LARGE SCALE GENOMIC DNA]</scope>
    <source>
        <strain evidence="6 7">P</strain>
    </source>
</reference>